<dbReference type="AlphaFoldDB" id="A0A1R1Y2K7"/>
<comment type="subcellular location">
    <subcellularLocation>
        <location evidence="1">Membrane</location>
        <topology evidence="1">Multi-pass membrane protein</topology>
    </subcellularLocation>
</comment>
<evidence type="ECO:0000313" key="10">
    <source>
        <dbReference type="Proteomes" id="UP000187283"/>
    </source>
</evidence>
<reference evidence="9 10" key="1">
    <citation type="submission" date="2017-01" db="EMBL/GenBank/DDBJ databases">
        <authorList>
            <person name="Mah S.A."/>
            <person name="Swanson W.J."/>
            <person name="Moy G.W."/>
            <person name="Vacquier V.D."/>
        </authorList>
    </citation>
    <scope>NUCLEOTIDE SEQUENCE [LARGE SCALE GENOMIC DNA]</scope>
    <source>
        <strain evidence="9 10">GSMNP</strain>
    </source>
</reference>
<keyword evidence="10" id="KW-1185">Reference proteome</keyword>
<dbReference type="PANTHER" id="PTHR43840">
    <property type="entry name" value="MITOCHONDRIAL METAL TRANSPORTER 1-RELATED"/>
    <property type="match status" value="1"/>
</dbReference>
<dbReference type="InterPro" id="IPR058533">
    <property type="entry name" value="Cation_efflux_TM"/>
</dbReference>
<accession>A0A1R1Y2K7</accession>
<feature type="transmembrane region" description="Helical" evidence="7">
    <location>
        <begin position="316"/>
        <end position="337"/>
    </location>
</feature>
<comment type="caution">
    <text evidence="9">The sequence shown here is derived from an EMBL/GenBank/DDBJ whole genome shotgun (WGS) entry which is preliminary data.</text>
</comment>
<evidence type="ECO:0000256" key="4">
    <source>
        <dbReference type="ARBA" id="ARBA00022989"/>
    </source>
</evidence>
<evidence type="ECO:0000256" key="2">
    <source>
        <dbReference type="ARBA" id="ARBA00022448"/>
    </source>
</evidence>
<feature type="domain" description="Cation efflux protein transmembrane" evidence="8">
    <location>
        <begin position="214"/>
        <end position="399"/>
    </location>
</feature>
<evidence type="ECO:0000256" key="5">
    <source>
        <dbReference type="ARBA" id="ARBA00023136"/>
    </source>
</evidence>
<dbReference type="OrthoDB" id="78296at2759"/>
<dbReference type="Proteomes" id="UP000187283">
    <property type="component" value="Unassembled WGS sequence"/>
</dbReference>
<feature type="region of interest" description="Disordered" evidence="6">
    <location>
        <begin position="1"/>
        <end position="28"/>
    </location>
</feature>
<dbReference type="SUPFAM" id="SSF161111">
    <property type="entry name" value="Cation efflux protein transmembrane domain-like"/>
    <property type="match status" value="1"/>
</dbReference>
<keyword evidence="4 7" id="KW-1133">Transmembrane helix</keyword>
<name>A0A1R1Y2K7_9FUNG</name>
<dbReference type="GO" id="GO:0030003">
    <property type="term" value="P:intracellular monoatomic cation homeostasis"/>
    <property type="evidence" value="ECO:0007669"/>
    <property type="project" value="UniProtKB-ARBA"/>
</dbReference>
<keyword evidence="2" id="KW-0813">Transport</keyword>
<dbReference type="EMBL" id="LSSN01001087">
    <property type="protein sequence ID" value="OMJ21100.1"/>
    <property type="molecule type" value="Genomic_DNA"/>
</dbReference>
<dbReference type="GO" id="GO:0098771">
    <property type="term" value="P:inorganic ion homeostasis"/>
    <property type="evidence" value="ECO:0007669"/>
    <property type="project" value="UniProtKB-ARBA"/>
</dbReference>
<feature type="compositionally biased region" description="Polar residues" evidence="6">
    <location>
        <begin position="11"/>
        <end position="28"/>
    </location>
</feature>
<dbReference type="Pfam" id="PF01545">
    <property type="entry name" value="Cation_efflux"/>
    <property type="match status" value="1"/>
</dbReference>
<sequence length="412" mass="47152">MDEYSMLLNKNPGSQNKRQQFKPNNCSYVANKSSPFEYRRTRIGSNGSIDVNGTKKEFKKDRIPTIYETKHQTPNSISDYSKHDSPRQRSLSPAPSFITGGAGRRYARRISDPKKRLNRCNSSYQKFRPRRYEYENIKAYTLELLNTMKKSKKSEEELQEIMRKSGKNVCKFYNNQNKLIDSMLFLEDILNDESSKPMSELESSIKFKEVNNLVKISFFVNMFISSIQTYVAVKSKSLSLFATMSDSIMDLMSSGILLVANHAAENHDTLNMNAMGKSKIETLSVIIFSTVMGMLSAFLIFNSVEALFGNERSSNMTIWSTLLMLLVITCKMTFFLVCYKHRTNQSIKVLMMDCRNDFIVNSFGLMMALLGSVLVWWIDPLGCLLAAVLILRTWVNEAVGKFDISLGYKKCF</sequence>
<evidence type="ECO:0000256" key="1">
    <source>
        <dbReference type="ARBA" id="ARBA00004141"/>
    </source>
</evidence>
<dbReference type="InterPro" id="IPR050291">
    <property type="entry name" value="CDF_Transporter"/>
</dbReference>
<evidence type="ECO:0000256" key="3">
    <source>
        <dbReference type="ARBA" id="ARBA00022692"/>
    </source>
</evidence>
<feature type="transmembrane region" description="Helical" evidence="7">
    <location>
        <begin position="358"/>
        <end position="378"/>
    </location>
</feature>
<evidence type="ECO:0000313" key="9">
    <source>
        <dbReference type="EMBL" id="OMJ21100.1"/>
    </source>
</evidence>
<evidence type="ECO:0000259" key="8">
    <source>
        <dbReference type="Pfam" id="PF01545"/>
    </source>
</evidence>
<organism evidence="9 10">
    <name type="scientific">Smittium culicis</name>
    <dbReference type="NCBI Taxonomy" id="133412"/>
    <lineage>
        <taxon>Eukaryota</taxon>
        <taxon>Fungi</taxon>
        <taxon>Fungi incertae sedis</taxon>
        <taxon>Zoopagomycota</taxon>
        <taxon>Kickxellomycotina</taxon>
        <taxon>Harpellomycetes</taxon>
        <taxon>Harpellales</taxon>
        <taxon>Legeriomycetaceae</taxon>
        <taxon>Smittium</taxon>
    </lineage>
</organism>
<dbReference type="GO" id="GO:0016020">
    <property type="term" value="C:membrane"/>
    <property type="evidence" value="ECO:0007669"/>
    <property type="project" value="UniProtKB-SubCell"/>
</dbReference>
<proteinExistence type="predicted"/>
<feature type="region of interest" description="Disordered" evidence="6">
    <location>
        <begin position="67"/>
        <end position="115"/>
    </location>
</feature>
<protein>
    <submittedName>
        <fullName evidence="9">Metal tolerance protein 4</fullName>
    </submittedName>
</protein>
<dbReference type="Gene3D" id="1.20.1510.10">
    <property type="entry name" value="Cation efflux protein transmembrane domain"/>
    <property type="match status" value="1"/>
</dbReference>
<dbReference type="GO" id="GO:0008324">
    <property type="term" value="F:monoatomic cation transmembrane transporter activity"/>
    <property type="evidence" value="ECO:0007669"/>
    <property type="project" value="InterPro"/>
</dbReference>
<keyword evidence="3 7" id="KW-0812">Transmembrane</keyword>
<evidence type="ECO:0000256" key="6">
    <source>
        <dbReference type="SAM" id="MobiDB-lite"/>
    </source>
</evidence>
<dbReference type="InterPro" id="IPR027469">
    <property type="entry name" value="Cation_efflux_TMD_sf"/>
</dbReference>
<keyword evidence="5 7" id="KW-0472">Membrane</keyword>
<gene>
    <name evidence="9" type="ORF">AYI70_g3676</name>
</gene>
<evidence type="ECO:0000256" key="7">
    <source>
        <dbReference type="SAM" id="Phobius"/>
    </source>
</evidence>
<dbReference type="STRING" id="133412.A0A1R1Y2K7"/>
<feature type="transmembrane region" description="Helical" evidence="7">
    <location>
        <begin position="282"/>
        <end position="304"/>
    </location>
</feature>
<dbReference type="PANTHER" id="PTHR43840:SF13">
    <property type="entry name" value="CATION EFFLUX PROTEIN CYTOPLASMIC DOMAIN-CONTAINING PROTEIN"/>
    <property type="match status" value="1"/>
</dbReference>